<dbReference type="Proteomes" id="UP001381693">
    <property type="component" value="Unassembled WGS sequence"/>
</dbReference>
<organism evidence="3 4">
    <name type="scientific">Halocaridina rubra</name>
    <name type="common">Hawaiian red shrimp</name>
    <dbReference type="NCBI Taxonomy" id="373956"/>
    <lineage>
        <taxon>Eukaryota</taxon>
        <taxon>Metazoa</taxon>
        <taxon>Ecdysozoa</taxon>
        <taxon>Arthropoda</taxon>
        <taxon>Crustacea</taxon>
        <taxon>Multicrustacea</taxon>
        <taxon>Malacostraca</taxon>
        <taxon>Eumalacostraca</taxon>
        <taxon>Eucarida</taxon>
        <taxon>Decapoda</taxon>
        <taxon>Pleocyemata</taxon>
        <taxon>Caridea</taxon>
        <taxon>Atyoidea</taxon>
        <taxon>Atyidae</taxon>
        <taxon>Halocaridina</taxon>
    </lineage>
</organism>
<reference evidence="3 4" key="1">
    <citation type="submission" date="2023-11" db="EMBL/GenBank/DDBJ databases">
        <title>Halocaridina rubra genome assembly.</title>
        <authorList>
            <person name="Smith C."/>
        </authorList>
    </citation>
    <scope>NUCLEOTIDE SEQUENCE [LARGE SCALE GENOMIC DNA]</scope>
    <source>
        <strain evidence="3">EP-1</strain>
        <tissue evidence="3">Whole</tissue>
    </source>
</reference>
<proteinExistence type="predicted"/>
<comment type="caution">
    <text evidence="3">The sequence shown here is derived from an EMBL/GenBank/DDBJ whole genome shotgun (WGS) entry which is preliminary data.</text>
</comment>
<name>A0AAN9ACJ3_HALRR</name>
<dbReference type="AlphaFoldDB" id="A0AAN9ACJ3"/>
<gene>
    <name evidence="3" type="ORF">SK128_000952</name>
</gene>
<evidence type="ECO:0000256" key="1">
    <source>
        <dbReference type="SAM" id="MobiDB-lite"/>
    </source>
</evidence>
<evidence type="ECO:0000313" key="3">
    <source>
        <dbReference type="EMBL" id="KAK7079267.1"/>
    </source>
</evidence>
<evidence type="ECO:0000256" key="2">
    <source>
        <dbReference type="SAM" id="Phobius"/>
    </source>
</evidence>
<evidence type="ECO:0000313" key="4">
    <source>
        <dbReference type="Proteomes" id="UP001381693"/>
    </source>
</evidence>
<dbReference type="EMBL" id="JAXCGZ010007555">
    <property type="protein sequence ID" value="KAK7079267.1"/>
    <property type="molecule type" value="Genomic_DNA"/>
</dbReference>
<keyword evidence="2" id="KW-0472">Membrane</keyword>
<keyword evidence="4" id="KW-1185">Reference proteome</keyword>
<sequence>MNCFSSTTEMLQFADSFTWVWRMLIPVVLISLATQGVEGCSSSCDVACNENDPCYAPQRCDRDCKHFGDTSVSRGGDKTIPERLASVEYTVAELKVMIAVLLALMTVLIFALAALFLHRCSKIPAKIYSHFVFRNKKNKSVSAEKMPQKIGNGTAVNGRASRIANPQSNNSPQSKRASLNREISLSTEVETQPRTFRVRQPSESTCPEETDEITEPQGYENLALSTSTISTSTLHNTSDSSTDTLGPTLSTATLQTTLHSEQPFSSRAHNTTV</sequence>
<accession>A0AAN9ACJ3</accession>
<feature type="region of interest" description="Disordered" evidence="1">
    <location>
        <begin position="142"/>
        <end position="219"/>
    </location>
</feature>
<feature type="compositionally biased region" description="Polar residues" evidence="1">
    <location>
        <begin position="164"/>
        <end position="194"/>
    </location>
</feature>
<protein>
    <submittedName>
        <fullName evidence="3">Uncharacterized protein</fullName>
    </submittedName>
</protein>
<keyword evidence="2" id="KW-0812">Transmembrane</keyword>
<keyword evidence="2" id="KW-1133">Transmembrane helix</keyword>
<feature type="transmembrane region" description="Helical" evidence="2">
    <location>
        <begin position="96"/>
        <end position="117"/>
    </location>
</feature>